<proteinExistence type="predicted"/>
<comment type="caution">
    <text evidence="3">The sequence shown here is derived from an EMBL/GenBank/DDBJ whole genome shotgun (WGS) entry which is preliminary data.</text>
</comment>
<name>A0A2N0QVF1_9GLOM</name>
<evidence type="ECO:0000313" key="3">
    <source>
        <dbReference type="EMBL" id="PKC55031.1"/>
    </source>
</evidence>
<feature type="transmembrane region" description="Helical" evidence="2">
    <location>
        <begin position="16"/>
        <end position="38"/>
    </location>
</feature>
<reference evidence="3 4" key="1">
    <citation type="submission" date="2017-10" db="EMBL/GenBank/DDBJ databases">
        <title>Extensive intraspecific genome diversity in a model arbuscular mycorrhizal fungus.</title>
        <authorList>
            <person name="Chen E.C.H."/>
            <person name="Morin E."/>
            <person name="Baudet D."/>
            <person name="Noel J."/>
            <person name="Ndikumana S."/>
            <person name="Charron P."/>
            <person name="St-Onge C."/>
            <person name="Giorgi J."/>
            <person name="Grigoriev I.V."/>
            <person name="Roux C."/>
            <person name="Martin F.M."/>
            <person name="Corradi N."/>
        </authorList>
    </citation>
    <scope>NUCLEOTIDE SEQUENCE [LARGE SCALE GENOMIC DNA]</scope>
    <source>
        <strain evidence="3 4">A1</strain>
    </source>
</reference>
<gene>
    <name evidence="3" type="ORF">RhiirA1_476281</name>
</gene>
<dbReference type="AlphaFoldDB" id="A0A2N0QVF1"/>
<evidence type="ECO:0000313" key="4">
    <source>
        <dbReference type="Proteomes" id="UP000232688"/>
    </source>
</evidence>
<organism evidence="3 4">
    <name type="scientific">Rhizophagus irregularis</name>
    <dbReference type="NCBI Taxonomy" id="588596"/>
    <lineage>
        <taxon>Eukaryota</taxon>
        <taxon>Fungi</taxon>
        <taxon>Fungi incertae sedis</taxon>
        <taxon>Mucoromycota</taxon>
        <taxon>Glomeromycotina</taxon>
        <taxon>Glomeromycetes</taxon>
        <taxon>Glomerales</taxon>
        <taxon>Glomeraceae</taxon>
        <taxon>Rhizophagus</taxon>
    </lineage>
</organism>
<evidence type="ECO:0000256" key="1">
    <source>
        <dbReference type="SAM" id="MobiDB-lite"/>
    </source>
</evidence>
<dbReference type="Proteomes" id="UP000232688">
    <property type="component" value="Unassembled WGS sequence"/>
</dbReference>
<accession>A0A2N0QVF1</accession>
<keyword evidence="2" id="KW-0812">Transmembrane</keyword>
<dbReference type="VEuPathDB" id="FungiDB:RhiirA1_476281"/>
<sequence>MLLNHKKSIQFNVKDWIIYLGILHIHYLSFSLNSLIIFENNLEIQFNITHFLYHIVVKNAFCRFKNSFKTNNNSWNKLDENNNDDDDSDNDNKENNNIYNLSENPLKKARKLKRNQIITQLFQ</sequence>
<protein>
    <submittedName>
        <fullName evidence="3">Uncharacterized protein</fullName>
    </submittedName>
</protein>
<feature type="region of interest" description="Disordered" evidence="1">
    <location>
        <begin position="70"/>
        <end position="100"/>
    </location>
</feature>
<reference evidence="3 4" key="2">
    <citation type="submission" date="2017-10" db="EMBL/GenBank/DDBJ databases">
        <title>Genome analyses suggest a sexual origin of heterokaryosis in a supposedly ancient asexual fungus.</title>
        <authorList>
            <person name="Corradi N."/>
            <person name="Sedzielewska K."/>
            <person name="Noel J."/>
            <person name="Charron P."/>
            <person name="Farinelli L."/>
            <person name="Marton T."/>
            <person name="Kruger M."/>
            <person name="Pelin A."/>
            <person name="Brachmann A."/>
            <person name="Corradi N."/>
        </authorList>
    </citation>
    <scope>NUCLEOTIDE SEQUENCE [LARGE SCALE GENOMIC DNA]</scope>
    <source>
        <strain evidence="3 4">A1</strain>
    </source>
</reference>
<dbReference type="EMBL" id="LLXH01002835">
    <property type="protein sequence ID" value="PKC55031.1"/>
    <property type="molecule type" value="Genomic_DNA"/>
</dbReference>
<keyword evidence="2" id="KW-0472">Membrane</keyword>
<evidence type="ECO:0000256" key="2">
    <source>
        <dbReference type="SAM" id="Phobius"/>
    </source>
</evidence>
<keyword evidence="2" id="KW-1133">Transmembrane helix</keyword>